<sequence>MMDMTLWMNYQAIGTVAFFAGVVLLLIELLRRGLSKLSAFSYACFILSSIFLSSSVLMCVIAIAGLSVLFGILLRFYRRERRRMRDNEDGGES</sequence>
<evidence type="ECO:0000313" key="3">
    <source>
        <dbReference type="Proteomes" id="UP000070366"/>
    </source>
</evidence>
<gene>
    <name evidence="2" type="ORF">HMPREF3293_00857</name>
</gene>
<comment type="caution">
    <text evidence="2">The sequence shown here is derived from an EMBL/GenBank/DDBJ whole genome shotgun (WGS) entry which is preliminary data.</text>
</comment>
<name>A0A136Q624_9FIRM</name>
<proteinExistence type="predicted"/>
<reference evidence="2 3" key="1">
    <citation type="submission" date="2016-02" db="EMBL/GenBank/DDBJ databases">
        <authorList>
            <person name="Wen L."/>
            <person name="He K."/>
            <person name="Yang H."/>
        </authorList>
    </citation>
    <scope>NUCLEOTIDE SEQUENCE [LARGE SCALE GENOMIC DNA]</scope>
    <source>
        <strain evidence="2 3">DSM 22607</strain>
    </source>
</reference>
<feature type="transmembrane region" description="Helical" evidence="1">
    <location>
        <begin position="12"/>
        <end position="30"/>
    </location>
</feature>
<dbReference type="AlphaFoldDB" id="A0A136Q624"/>
<dbReference type="RefSeq" id="WP_066520173.1">
    <property type="nucleotide sequence ID" value="NZ_CABMOF010000003.1"/>
</dbReference>
<feature type="transmembrane region" description="Helical" evidence="1">
    <location>
        <begin position="60"/>
        <end position="77"/>
    </location>
</feature>
<dbReference type="EMBL" id="LSZW01000047">
    <property type="protein sequence ID" value="KXK66121.1"/>
    <property type="molecule type" value="Genomic_DNA"/>
</dbReference>
<organism evidence="2 3">
    <name type="scientific">Christensenella minuta</name>
    <dbReference type="NCBI Taxonomy" id="626937"/>
    <lineage>
        <taxon>Bacteria</taxon>
        <taxon>Bacillati</taxon>
        <taxon>Bacillota</taxon>
        <taxon>Clostridia</taxon>
        <taxon>Christensenellales</taxon>
        <taxon>Christensenellaceae</taxon>
        <taxon>Christensenella</taxon>
    </lineage>
</organism>
<evidence type="ECO:0000313" key="2">
    <source>
        <dbReference type="EMBL" id="KXK66121.1"/>
    </source>
</evidence>
<keyword evidence="1" id="KW-0812">Transmembrane</keyword>
<accession>A0A136Q624</accession>
<protein>
    <submittedName>
        <fullName evidence="2">Uncharacterized protein</fullName>
    </submittedName>
</protein>
<keyword evidence="3" id="KW-1185">Reference proteome</keyword>
<dbReference type="STRING" id="626937.HMPREF3293_00857"/>
<keyword evidence="1" id="KW-1133">Transmembrane helix</keyword>
<dbReference type="KEGG" id="cmiu:B1H56_01295"/>
<evidence type="ECO:0000256" key="1">
    <source>
        <dbReference type="SAM" id="Phobius"/>
    </source>
</evidence>
<dbReference type="Proteomes" id="UP000070366">
    <property type="component" value="Unassembled WGS sequence"/>
</dbReference>
<keyword evidence="1" id="KW-0472">Membrane</keyword>